<dbReference type="EMBL" id="SBII01000002">
    <property type="protein sequence ID" value="RWX02603.1"/>
    <property type="molecule type" value="Genomic_DNA"/>
</dbReference>
<keyword evidence="4" id="KW-0378">Hydrolase</keyword>
<gene>
    <name evidence="4" type="ORF">EPI11_05175</name>
</gene>
<protein>
    <submittedName>
        <fullName evidence="4">Class A beta-lactamase-related serine hydrolase</fullName>
    </submittedName>
</protein>
<feature type="region of interest" description="Disordered" evidence="1">
    <location>
        <begin position="221"/>
        <end position="242"/>
    </location>
</feature>
<dbReference type="InterPro" id="IPR012338">
    <property type="entry name" value="Beta-lactam/transpept-like"/>
</dbReference>
<accession>A0A3S4T3D1</accession>
<feature type="signal peptide" evidence="2">
    <location>
        <begin position="1"/>
        <end position="22"/>
    </location>
</feature>
<dbReference type="GO" id="GO:0016787">
    <property type="term" value="F:hydrolase activity"/>
    <property type="evidence" value="ECO:0007669"/>
    <property type="project" value="UniProtKB-KW"/>
</dbReference>
<dbReference type="PANTHER" id="PTHR46825">
    <property type="entry name" value="D-ALANYL-D-ALANINE-CARBOXYPEPTIDASE/ENDOPEPTIDASE AMPH"/>
    <property type="match status" value="1"/>
</dbReference>
<organism evidence="4 5">
    <name type="scientific">Flavobacterium cerinum</name>
    <dbReference type="NCBI Taxonomy" id="2502784"/>
    <lineage>
        <taxon>Bacteria</taxon>
        <taxon>Pseudomonadati</taxon>
        <taxon>Bacteroidota</taxon>
        <taxon>Flavobacteriia</taxon>
        <taxon>Flavobacteriales</taxon>
        <taxon>Flavobacteriaceae</taxon>
        <taxon>Flavobacterium</taxon>
    </lineage>
</organism>
<dbReference type="Gene3D" id="3.40.710.10">
    <property type="entry name" value="DD-peptidase/beta-lactamase superfamily"/>
    <property type="match status" value="1"/>
</dbReference>
<keyword evidence="5" id="KW-1185">Reference proteome</keyword>
<keyword evidence="2" id="KW-0732">Signal</keyword>
<reference evidence="4 5" key="1">
    <citation type="submission" date="2019-01" db="EMBL/GenBank/DDBJ databases">
        <title>Flavobacterium sp. nov.,isolated from freshwater.</title>
        <authorList>
            <person name="Zhang R."/>
            <person name="Du Z.-J."/>
        </authorList>
    </citation>
    <scope>NUCLEOTIDE SEQUENCE [LARGE SCALE GENOMIC DNA]</scope>
    <source>
        <strain evidence="4 5">1E403</strain>
    </source>
</reference>
<dbReference type="InterPro" id="IPR050491">
    <property type="entry name" value="AmpC-like"/>
</dbReference>
<evidence type="ECO:0000313" key="4">
    <source>
        <dbReference type="EMBL" id="RWX02603.1"/>
    </source>
</evidence>
<comment type="caution">
    <text evidence="4">The sequence shown here is derived from an EMBL/GenBank/DDBJ whole genome shotgun (WGS) entry which is preliminary data.</text>
</comment>
<feature type="chain" id="PRO_5018549553" evidence="2">
    <location>
        <begin position="23"/>
        <end position="440"/>
    </location>
</feature>
<dbReference type="RefSeq" id="WP_128388872.1">
    <property type="nucleotide sequence ID" value="NZ_SBII01000002.1"/>
</dbReference>
<evidence type="ECO:0000259" key="3">
    <source>
        <dbReference type="Pfam" id="PF00144"/>
    </source>
</evidence>
<dbReference type="OrthoDB" id="9793489at2"/>
<evidence type="ECO:0000313" key="5">
    <source>
        <dbReference type="Proteomes" id="UP000287527"/>
    </source>
</evidence>
<dbReference type="Proteomes" id="UP000287527">
    <property type="component" value="Unassembled WGS sequence"/>
</dbReference>
<dbReference type="PANTHER" id="PTHR46825:SF9">
    <property type="entry name" value="BETA-LACTAMASE-RELATED DOMAIN-CONTAINING PROTEIN"/>
    <property type="match status" value="1"/>
</dbReference>
<proteinExistence type="predicted"/>
<feature type="domain" description="Beta-lactamase-related" evidence="3">
    <location>
        <begin position="39"/>
        <end position="330"/>
    </location>
</feature>
<dbReference type="SUPFAM" id="SSF56601">
    <property type="entry name" value="beta-lactamase/transpeptidase-like"/>
    <property type="match status" value="1"/>
</dbReference>
<dbReference type="AlphaFoldDB" id="A0A3S4T3D1"/>
<dbReference type="InterPro" id="IPR001466">
    <property type="entry name" value="Beta-lactam-related"/>
</dbReference>
<sequence>MKNKIFSLLFLSLITLPGVIHAQDKAKLDEYFNALETNHKFSGSVSVSKDGKTIYSRSVGFADAATNKKINDNTKFRIGSISKTFTSTLIFKAIEDKKLKLTDNLAAYFPTVPNASKITISNLLNHRSGIHNFTNDPEYTTWMTNAKTQAEMVAIIAKPASEFEPDSKADYSNSNYVLLSYILEKAYKKPYKEIVDQNIVKPLGLKNTYFGGKINPANNEANSYATNDTKEKEPETDISIPMGAGGIVSTPNDLSRFIEALFSGKIISMASLDQMKTIKDNYGMGLFKFPFDSKTGFGHSGGIDGFTSLLSYFPEDKITFALTSNAGGSKNNDVAIAVLSWVNNKPFEIPDFKTFTNSSADLDKYVGNYTSAQIPLAIAITKDGTTLMAQATGQSAFPLDGTAKDKFAFEMAGILLEFKPEQNQMVLKQGGGVFTFTKGK</sequence>
<evidence type="ECO:0000256" key="2">
    <source>
        <dbReference type="SAM" id="SignalP"/>
    </source>
</evidence>
<dbReference type="Pfam" id="PF00144">
    <property type="entry name" value="Beta-lactamase"/>
    <property type="match status" value="1"/>
</dbReference>
<evidence type="ECO:0000256" key="1">
    <source>
        <dbReference type="SAM" id="MobiDB-lite"/>
    </source>
</evidence>
<name>A0A3S4T3D1_9FLAO</name>